<dbReference type="Gene3D" id="4.10.240.10">
    <property type="entry name" value="Zn(2)-C6 fungal-type DNA-binding domain"/>
    <property type="match status" value="1"/>
</dbReference>
<feature type="region of interest" description="Disordered" evidence="5">
    <location>
        <begin position="1"/>
        <end position="60"/>
    </location>
</feature>
<keyword evidence="1" id="KW-0805">Transcription regulation</keyword>
<dbReference type="PROSITE" id="PS50048">
    <property type="entry name" value="ZN2_CY6_FUNGAL_2"/>
    <property type="match status" value="1"/>
</dbReference>
<dbReference type="OMA" id="FHMCDTG"/>
<evidence type="ECO:0000256" key="2">
    <source>
        <dbReference type="ARBA" id="ARBA00023125"/>
    </source>
</evidence>
<keyword evidence="2" id="KW-0238">DNA-binding</keyword>
<sequence length="880" mass="98278">MALSPSTTTATATTQPIEADKVQGTTTNTSTTTSTTAATVNNSAAAAPRKRRRRAPATGATEDCFACKKRQVKCDRRRPYCGQCVEIGKECSGYRTTLTWGVGVASRGKLRGMTLPVAKSPPSTTTQEPKTQRMNSIASTSTSSVSSGSHQDQHHFGHRASIDFGAHSPRSPTSPIYSAPQEYQYFSPTSPIPIPTPSTPMGFPMQQHRDQFEFLHPQASKFRHHQPHRGPLQRLQTTLHVPFEDNGMSASSASLGTYSDSDFPSPSEFPNTPVDEYPFADPSMPRYPSYDHAPMGSLDNYFLNEAPRSFPTGDDMSSSVSSDQSLQDYPEVSTAPQSMGPIVFQDVFTEGEMSSNFNGFQPGFSFLPSEGMSSYGSGPLSQDVLSLTTSIPQSLTIASPLSPRMLFLLDYYDRFICPVLVAFDSPQNPYRMHIIHLAMQNEELQNAIGALATNNMRMRGGIEGRRVSVLHDTRLIPDHAYSQMTTKELREMHGEATDEEKHYKANSITLLNKKLIDFDGSQDDSVLATLLILCLFHVCDSGFTKFKTQLAGVQKLLSLRDRSIQSEFVGWIETFFTWFDVMTAAVNDREIEVRGDSLDMMNLSANLGALEHHSGCEGRLFKLIARLGRLNLLSQNRPVRDNDDTPTSSPRPKKVKDFYSFSFDNMDGNGWGTPINEYVDPFASARDDPRSAFWTEWNDLRIRLQEWEFPSPGEVHSNSCDATSSMLVMSPEQAALLHISESFRYAALLYTERLAQPTLPPSSLNFQNLVAQGLYHISQIGMTSCVNKFLLWPLFIVGTECVDPEHRAVVRQRCVEIQRESGFFNNLSGLEVLERVWREDDEWSDGDAHVPRQNGPFSTVQHPFRWRRAMDRVDGEYIVI</sequence>
<dbReference type="GO" id="GO:0003677">
    <property type="term" value="F:DNA binding"/>
    <property type="evidence" value="ECO:0007669"/>
    <property type="project" value="UniProtKB-KW"/>
</dbReference>
<dbReference type="InterPro" id="IPR001138">
    <property type="entry name" value="Zn2Cys6_DnaBD"/>
</dbReference>
<evidence type="ECO:0000313" key="8">
    <source>
        <dbReference type="Proteomes" id="UP000624244"/>
    </source>
</evidence>
<dbReference type="InterPro" id="IPR036864">
    <property type="entry name" value="Zn2-C6_fun-type_DNA-bd_sf"/>
</dbReference>
<dbReference type="SUPFAM" id="SSF57701">
    <property type="entry name" value="Zn2/Cys6 DNA-binding domain"/>
    <property type="match status" value="1"/>
</dbReference>
<gene>
    <name evidence="7" type="ORF">GGP41_004699</name>
</gene>
<dbReference type="Pfam" id="PF00172">
    <property type="entry name" value="Zn_clus"/>
    <property type="match status" value="1"/>
</dbReference>
<dbReference type="GO" id="GO:0000981">
    <property type="term" value="F:DNA-binding transcription factor activity, RNA polymerase II-specific"/>
    <property type="evidence" value="ECO:0007669"/>
    <property type="project" value="InterPro"/>
</dbReference>
<feature type="domain" description="Zn(2)-C6 fungal-type" evidence="6">
    <location>
        <begin position="63"/>
        <end position="92"/>
    </location>
</feature>
<keyword evidence="4" id="KW-0539">Nucleus</keyword>
<dbReference type="GO" id="GO:0008270">
    <property type="term" value="F:zinc ion binding"/>
    <property type="evidence" value="ECO:0007669"/>
    <property type="project" value="InterPro"/>
</dbReference>
<reference evidence="7" key="1">
    <citation type="submission" date="2019-11" db="EMBL/GenBank/DDBJ databases">
        <title>Bipolaris sorokiniana Genome sequencing.</title>
        <authorList>
            <person name="Wang H."/>
        </authorList>
    </citation>
    <scope>NUCLEOTIDE SEQUENCE</scope>
</reference>
<feature type="region of interest" description="Disordered" evidence="5">
    <location>
        <begin position="114"/>
        <end position="133"/>
    </location>
</feature>
<name>A0A8H5ZAI8_COCSA</name>
<accession>A0A8H5ZAI8</accession>
<feature type="compositionally biased region" description="Low complexity" evidence="5">
    <location>
        <begin position="25"/>
        <end position="47"/>
    </location>
</feature>
<feature type="region of interest" description="Disordered" evidence="5">
    <location>
        <begin position="306"/>
        <end position="333"/>
    </location>
</feature>
<evidence type="ECO:0000256" key="1">
    <source>
        <dbReference type="ARBA" id="ARBA00023015"/>
    </source>
</evidence>
<evidence type="ECO:0000256" key="3">
    <source>
        <dbReference type="ARBA" id="ARBA00023163"/>
    </source>
</evidence>
<feature type="region of interest" description="Disordered" evidence="5">
    <location>
        <begin position="251"/>
        <end position="280"/>
    </location>
</feature>
<dbReference type="EMBL" id="WNKQ01000015">
    <property type="protein sequence ID" value="KAF5846641.1"/>
    <property type="molecule type" value="Genomic_DNA"/>
</dbReference>
<dbReference type="InterPro" id="IPR021858">
    <property type="entry name" value="Fun_TF"/>
</dbReference>
<evidence type="ECO:0000259" key="6">
    <source>
        <dbReference type="PROSITE" id="PS50048"/>
    </source>
</evidence>
<comment type="caution">
    <text evidence="7">The sequence shown here is derived from an EMBL/GenBank/DDBJ whole genome shotgun (WGS) entry which is preliminary data.</text>
</comment>
<evidence type="ECO:0000313" key="7">
    <source>
        <dbReference type="EMBL" id="KAF5846641.1"/>
    </source>
</evidence>
<dbReference type="AlphaFoldDB" id="A0A8H5ZAI8"/>
<feature type="compositionally biased region" description="Low complexity" evidence="5">
    <location>
        <begin position="314"/>
        <end position="328"/>
    </location>
</feature>
<dbReference type="SMART" id="SM00066">
    <property type="entry name" value="GAL4"/>
    <property type="match status" value="1"/>
</dbReference>
<proteinExistence type="predicted"/>
<feature type="compositionally biased region" description="Low complexity" evidence="5">
    <location>
        <begin position="259"/>
        <end position="270"/>
    </location>
</feature>
<organism evidence="7 8">
    <name type="scientific">Cochliobolus sativus</name>
    <name type="common">Common root rot and spot blotch fungus</name>
    <name type="synonym">Bipolaris sorokiniana</name>
    <dbReference type="NCBI Taxonomy" id="45130"/>
    <lineage>
        <taxon>Eukaryota</taxon>
        <taxon>Fungi</taxon>
        <taxon>Dikarya</taxon>
        <taxon>Ascomycota</taxon>
        <taxon>Pezizomycotina</taxon>
        <taxon>Dothideomycetes</taxon>
        <taxon>Pleosporomycetidae</taxon>
        <taxon>Pleosporales</taxon>
        <taxon>Pleosporineae</taxon>
        <taxon>Pleosporaceae</taxon>
        <taxon>Bipolaris</taxon>
    </lineage>
</organism>
<dbReference type="PANTHER" id="PTHR31069:SF28">
    <property type="entry name" value="ZN(II)2CYS6 TRANSCRIPTION FACTOR (EUROFUNG)"/>
    <property type="match status" value="1"/>
</dbReference>
<dbReference type="InterPro" id="IPR050675">
    <property type="entry name" value="OAF3"/>
</dbReference>
<dbReference type="CDD" id="cd00067">
    <property type="entry name" value="GAL4"/>
    <property type="match status" value="1"/>
</dbReference>
<dbReference type="PANTHER" id="PTHR31069">
    <property type="entry name" value="OLEATE-ACTIVATED TRANSCRIPTION FACTOR 1-RELATED"/>
    <property type="match status" value="1"/>
</dbReference>
<evidence type="ECO:0000256" key="5">
    <source>
        <dbReference type="SAM" id="MobiDB-lite"/>
    </source>
</evidence>
<evidence type="ECO:0000256" key="4">
    <source>
        <dbReference type="ARBA" id="ARBA00023242"/>
    </source>
</evidence>
<dbReference type="Proteomes" id="UP000624244">
    <property type="component" value="Unassembled WGS sequence"/>
</dbReference>
<feature type="compositionally biased region" description="Polar residues" evidence="5">
    <location>
        <begin position="121"/>
        <end position="133"/>
    </location>
</feature>
<protein>
    <recommendedName>
        <fullName evidence="6">Zn(2)-C6 fungal-type domain-containing protein</fullName>
    </recommendedName>
</protein>
<dbReference type="Pfam" id="PF11951">
    <property type="entry name" value="Fungal_trans_2"/>
    <property type="match status" value="1"/>
</dbReference>
<keyword evidence="3" id="KW-0804">Transcription</keyword>